<feature type="transmembrane region" description="Helical" evidence="1">
    <location>
        <begin position="29"/>
        <end position="51"/>
    </location>
</feature>
<reference evidence="2" key="1">
    <citation type="submission" date="2022-07" db="EMBL/GenBank/DDBJ databases">
        <authorList>
            <person name="Trinca V."/>
            <person name="Uliana J.V.C."/>
            <person name="Torres T.T."/>
            <person name="Ward R.J."/>
            <person name="Monesi N."/>
        </authorList>
    </citation>
    <scope>NUCLEOTIDE SEQUENCE</scope>
    <source>
        <strain evidence="2">HSMRA1968</strain>
        <tissue evidence="2">Whole embryos</tissue>
    </source>
</reference>
<sequence>MEDIVAPVVRTATPNVLADRDDTTHEETFSFTAGVLFIVLLILWVLVKLYASRQHIINAFRAFAAPANNDDPQPRALTTASE</sequence>
<dbReference type="Proteomes" id="UP001151699">
    <property type="component" value="Chromosome B"/>
</dbReference>
<evidence type="ECO:0000313" key="3">
    <source>
        <dbReference type="Proteomes" id="UP001151699"/>
    </source>
</evidence>
<dbReference type="AlphaFoldDB" id="A0A9Q0S3H8"/>
<comment type="caution">
    <text evidence="2">The sequence shown here is derived from an EMBL/GenBank/DDBJ whole genome shotgun (WGS) entry which is preliminary data.</text>
</comment>
<keyword evidence="3" id="KW-1185">Reference proteome</keyword>
<evidence type="ECO:0000256" key="1">
    <source>
        <dbReference type="SAM" id="Phobius"/>
    </source>
</evidence>
<keyword evidence="1" id="KW-0812">Transmembrane</keyword>
<accession>A0A9Q0S3H8</accession>
<keyword evidence="1" id="KW-1133">Transmembrane helix</keyword>
<gene>
    <name evidence="2" type="ORF">Bhyg_07581</name>
</gene>
<proteinExistence type="predicted"/>
<name>A0A9Q0S3H8_9DIPT</name>
<evidence type="ECO:0000313" key="2">
    <source>
        <dbReference type="EMBL" id="KAJ6642628.1"/>
    </source>
</evidence>
<protein>
    <submittedName>
        <fullName evidence="2">Uncharacterized protein</fullName>
    </submittedName>
</protein>
<organism evidence="2 3">
    <name type="scientific">Pseudolycoriella hygida</name>
    <dbReference type="NCBI Taxonomy" id="35572"/>
    <lineage>
        <taxon>Eukaryota</taxon>
        <taxon>Metazoa</taxon>
        <taxon>Ecdysozoa</taxon>
        <taxon>Arthropoda</taxon>
        <taxon>Hexapoda</taxon>
        <taxon>Insecta</taxon>
        <taxon>Pterygota</taxon>
        <taxon>Neoptera</taxon>
        <taxon>Endopterygota</taxon>
        <taxon>Diptera</taxon>
        <taxon>Nematocera</taxon>
        <taxon>Sciaroidea</taxon>
        <taxon>Sciaridae</taxon>
        <taxon>Pseudolycoriella</taxon>
    </lineage>
</organism>
<dbReference type="EMBL" id="WJQU01000002">
    <property type="protein sequence ID" value="KAJ6642628.1"/>
    <property type="molecule type" value="Genomic_DNA"/>
</dbReference>
<keyword evidence="1" id="KW-0472">Membrane</keyword>